<dbReference type="InterPro" id="IPR015424">
    <property type="entry name" value="PyrdxlP-dep_Trfase"/>
</dbReference>
<dbReference type="GO" id="GO:0031071">
    <property type="term" value="F:cysteine desulfurase activity"/>
    <property type="evidence" value="ECO:0007669"/>
    <property type="project" value="UniProtKB-EC"/>
</dbReference>
<dbReference type="InterPro" id="IPR016454">
    <property type="entry name" value="Cysteine_dSase"/>
</dbReference>
<dbReference type="Gene3D" id="3.90.1150.10">
    <property type="entry name" value="Aspartate Aminotransferase, domain 1"/>
    <property type="match status" value="1"/>
</dbReference>
<dbReference type="PANTHER" id="PTHR11601">
    <property type="entry name" value="CYSTEINE DESULFURYLASE FAMILY MEMBER"/>
    <property type="match status" value="1"/>
</dbReference>
<dbReference type="SUPFAM" id="SSF53383">
    <property type="entry name" value="PLP-dependent transferases"/>
    <property type="match status" value="1"/>
</dbReference>
<dbReference type="Proteomes" id="UP000216035">
    <property type="component" value="Unassembled WGS sequence"/>
</dbReference>
<evidence type="ECO:0000313" key="12">
    <source>
        <dbReference type="EMBL" id="OYQ39613.1"/>
    </source>
</evidence>
<comment type="similarity">
    <text evidence="2">Belongs to the class-V pyridoxal-phosphate-dependent aminotransferase family. NifS/IscS subfamily.</text>
</comment>
<evidence type="ECO:0000256" key="6">
    <source>
        <dbReference type="ARBA" id="ARBA00022898"/>
    </source>
</evidence>
<evidence type="ECO:0000313" key="13">
    <source>
        <dbReference type="Proteomes" id="UP000216035"/>
    </source>
</evidence>
<gene>
    <name evidence="12" type="ORF">CHX27_14030</name>
</gene>
<dbReference type="InterPro" id="IPR000192">
    <property type="entry name" value="Aminotrans_V_dom"/>
</dbReference>
<dbReference type="GO" id="GO:0051536">
    <property type="term" value="F:iron-sulfur cluster binding"/>
    <property type="evidence" value="ECO:0007669"/>
    <property type="project" value="UniProtKB-KW"/>
</dbReference>
<keyword evidence="4" id="KW-0808">Transferase</keyword>
<sequence>MNKIYFDNAATTALRPEVIDAIVESLRNDFGNPSSTHAYGRSAKSSIELARKSIANLLGCTANEIIFTSGATEANNWIIRSAVRDLKLQRIISSKMEHHAVLYAVKEIAQEYGIELVFVDNDKNGHINLQQLAELLQDKKQTLVSLMHINNETGCILPIDEVAQLIKENGAYFHSDTVQSVGKLKIDLQQTPVDFITASAHKFHGPKGIGFAFFRKGLLTNPIFFGGEQEKGLRAGTESVHNIVGMQKALELAYERHDEEKAHITELKSYFISRLREVYGESAHIHGHENTLYNLVNVGLPISQEKASMLLFMLDMKGFAISRGSACQSGSPKPSHVLAEMLDDETIKFPNLRVSFSHDNTREEIDLLVSELQKL</sequence>
<dbReference type="RefSeq" id="WP_094487389.1">
    <property type="nucleotide sequence ID" value="NZ_NOXX01000224.1"/>
</dbReference>
<evidence type="ECO:0000256" key="4">
    <source>
        <dbReference type="ARBA" id="ARBA00022679"/>
    </source>
</evidence>
<keyword evidence="7" id="KW-0408">Iron</keyword>
<evidence type="ECO:0000256" key="9">
    <source>
        <dbReference type="ARBA" id="ARBA00050776"/>
    </source>
</evidence>
<dbReference type="PROSITE" id="PS00595">
    <property type="entry name" value="AA_TRANSFER_CLASS_5"/>
    <property type="match status" value="1"/>
</dbReference>
<feature type="domain" description="Aminotransferase class V" evidence="11">
    <location>
        <begin position="4"/>
        <end position="368"/>
    </location>
</feature>
<dbReference type="InterPro" id="IPR015421">
    <property type="entry name" value="PyrdxlP-dep_Trfase_major"/>
</dbReference>
<dbReference type="Gene3D" id="3.40.640.10">
    <property type="entry name" value="Type I PLP-dependent aspartate aminotransferase-like (Major domain)"/>
    <property type="match status" value="1"/>
</dbReference>
<dbReference type="InterPro" id="IPR015422">
    <property type="entry name" value="PyrdxlP-dep_Trfase_small"/>
</dbReference>
<reference evidence="12 13" key="1">
    <citation type="submission" date="2017-07" db="EMBL/GenBank/DDBJ databases">
        <title>Flavobacterium cyanobacteriorum sp. nov., isolated from cyanobacterial aggregates in a eutrophic lake.</title>
        <authorList>
            <person name="Cai H."/>
        </authorList>
    </citation>
    <scope>NUCLEOTIDE SEQUENCE [LARGE SCALE GENOMIC DNA]</scope>
    <source>
        <strain evidence="12 13">TH167</strain>
    </source>
</reference>
<comment type="caution">
    <text evidence="12">The sequence shown here is derived from an EMBL/GenBank/DDBJ whole genome shotgun (WGS) entry which is preliminary data.</text>
</comment>
<dbReference type="GO" id="GO:0046872">
    <property type="term" value="F:metal ion binding"/>
    <property type="evidence" value="ECO:0007669"/>
    <property type="project" value="UniProtKB-KW"/>
</dbReference>
<evidence type="ECO:0000256" key="7">
    <source>
        <dbReference type="ARBA" id="ARBA00023004"/>
    </source>
</evidence>
<dbReference type="Pfam" id="PF00266">
    <property type="entry name" value="Aminotran_5"/>
    <property type="match status" value="1"/>
</dbReference>
<evidence type="ECO:0000256" key="10">
    <source>
        <dbReference type="RuleBase" id="RU004504"/>
    </source>
</evidence>
<dbReference type="EC" id="2.8.1.7" evidence="3"/>
<dbReference type="InterPro" id="IPR020578">
    <property type="entry name" value="Aminotrans_V_PyrdxlP_BS"/>
</dbReference>
<accession>A0A255ZDI3</accession>
<dbReference type="PANTHER" id="PTHR11601:SF34">
    <property type="entry name" value="CYSTEINE DESULFURASE"/>
    <property type="match status" value="1"/>
</dbReference>
<keyword evidence="6" id="KW-0663">Pyridoxal phosphate</keyword>
<organism evidence="12 13">
    <name type="scientific">Flavobacterium aurantiibacter</name>
    <dbReference type="NCBI Taxonomy" id="2023067"/>
    <lineage>
        <taxon>Bacteria</taxon>
        <taxon>Pseudomonadati</taxon>
        <taxon>Bacteroidota</taxon>
        <taxon>Flavobacteriia</taxon>
        <taxon>Flavobacteriales</taxon>
        <taxon>Flavobacteriaceae</taxon>
        <taxon>Flavobacterium</taxon>
    </lineage>
</organism>
<dbReference type="OrthoDB" id="9808002at2"/>
<evidence type="ECO:0000259" key="11">
    <source>
        <dbReference type="Pfam" id="PF00266"/>
    </source>
</evidence>
<evidence type="ECO:0000256" key="3">
    <source>
        <dbReference type="ARBA" id="ARBA00012239"/>
    </source>
</evidence>
<comment type="catalytic activity">
    <reaction evidence="9">
        <text>(sulfur carrier)-H + L-cysteine = (sulfur carrier)-SH + L-alanine</text>
        <dbReference type="Rhea" id="RHEA:43892"/>
        <dbReference type="Rhea" id="RHEA-COMP:14737"/>
        <dbReference type="Rhea" id="RHEA-COMP:14739"/>
        <dbReference type="ChEBI" id="CHEBI:29917"/>
        <dbReference type="ChEBI" id="CHEBI:35235"/>
        <dbReference type="ChEBI" id="CHEBI:57972"/>
        <dbReference type="ChEBI" id="CHEBI:64428"/>
        <dbReference type="EC" id="2.8.1.7"/>
    </reaction>
</comment>
<proteinExistence type="inferred from homology"/>
<keyword evidence="13" id="KW-1185">Reference proteome</keyword>
<evidence type="ECO:0000256" key="5">
    <source>
        <dbReference type="ARBA" id="ARBA00022723"/>
    </source>
</evidence>
<dbReference type="Gene3D" id="1.10.260.50">
    <property type="match status" value="1"/>
</dbReference>
<protein>
    <recommendedName>
        <fullName evidence="3">cysteine desulfurase</fullName>
        <ecNumber evidence="3">2.8.1.7</ecNumber>
    </recommendedName>
</protein>
<keyword evidence="5" id="KW-0479">Metal-binding</keyword>
<keyword evidence="8" id="KW-0411">Iron-sulfur</keyword>
<dbReference type="AlphaFoldDB" id="A0A255ZDI3"/>
<comment type="cofactor">
    <cofactor evidence="1 10">
        <name>pyridoxal 5'-phosphate</name>
        <dbReference type="ChEBI" id="CHEBI:597326"/>
    </cofactor>
</comment>
<dbReference type="EMBL" id="NOXX01000224">
    <property type="protein sequence ID" value="OYQ39613.1"/>
    <property type="molecule type" value="Genomic_DNA"/>
</dbReference>
<dbReference type="PIRSF" id="PIRSF005572">
    <property type="entry name" value="NifS"/>
    <property type="match status" value="1"/>
</dbReference>
<evidence type="ECO:0000256" key="8">
    <source>
        <dbReference type="ARBA" id="ARBA00023014"/>
    </source>
</evidence>
<evidence type="ECO:0000256" key="2">
    <source>
        <dbReference type="ARBA" id="ARBA00006490"/>
    </source>
</evidence>
<evidence type="ECO:0000256" key="1">
    <source>
        <dbReference type="ARBA" id="ARBA00001933"/>
    </source>
</evidence>
<name>A0A255ZDI3_9FLAO</name>